<keyword evidence="2" id="KW-1185">Reference proteome</keyword>
<accession>A0A9P8UIA8</accession>
<organism evidence="1 2">
    <name type="scientific">Truncatella angustata</name>
    <dbReference type="NCBI Taxonomy" id="152316"/>
    <lineage>
        <taxon>Eukaryota</taxon>
        <taxon>Fungi</taxon>
        <taxon>Dikarya</taxon>
        <taxon>Ascomycota</taxon>
        <taxon>Pezizomycotina</taxon>
        <taxon>Sordariomycetes</taxon>
        <taxon>Xylariomycetidae</taxon>
        <taxon>Amphisphaeriales</taxon>
        <taxon>Sporocadaceae</taxon>
        <taxon>Truncatella</taxon>
    </lineage>
</organism>
<sequence>MRNLTRWISASVAVVREARSTVVVILENTFLWHVLHDGICCLSRNSRWTSCAYDIPNCLVMTTSIKQHCDAV</sequence>
<evidence type="ECO:0000313" key="1">
    <source>
        <dbReference type="EMBL" id="KAH6652883.1"/>
    </source>
</evidence>
<gene>
    <name evidence="1" type="ORF">BKA67DRAFT_567812</name>
</gene>
<dbReference type="Proteomes" id="UP000758603">
    <property type="component" value="Unassembled WGS sequence"/>
</dbReference>
<name>A0A9P8UIA8_9PEZI</name>
<dbReference type="RefSeq" id="XP_045957160.1">
    <property type="nucleotide sequence ID" value="XM_046102998.1"/>
</dbReference>
<dbReference type="AlphaFoldDB" id="A0A9P8UIA8"/>
<dbReference type="EMBL" id="JAGPXC010000005">
    <property type="protein sequence ID" value="KAH6652883.1"/>
    <property type="molecule type" value="Genomic_DNA"/>
</dbReference>
<comment type="caution">
    <text evidence="1">The sequence shown here is derived from an EMBL/GenBank/DDBJ whole genome shotgun (WGS) entry which is preliminary data.</text>
</comment>
<proteinExistence type="predicted"/>
<reference evidence="1" key="1">
    <citation type="journal article" date="2021" name="Nat. Commun.">
        <title>Genetic determinants of endophytism in the Arabidopsis root mycobiome.</title>
        <authorList>
            <person name="Mesny F."/>
            <person name="Miyauchi S."/>
            <person name="Thiergart T."/>
            <person name="Pickel B."/>
            <person name="Atanasova L."/>
            <person name="Karlsson M."/>
            <person name="Huettel B."/>
            <person name="Barry K.W."/>
            <person name="Haridas S."/>
            <person name="Chen C."/>
            <person name="Bauer D."/>
            <person name="Andreopoulos W."/>
            <person name="Pangilinan J."/>
            <person name="LaButti K."/>
            <person name="Riley R."/>
            <person name="Lipzen A."/>
            <person name="Clum A."/>
            <person name="Drula E."/>
            <person name="Henrissat B."/>
            <person name="Kohler A."/>
            <person name="Grigoriev I.V."/>
            <person name="Martin F.M."/>
            <person name="Hacquard S."/>
        </authorList>
    </citation>
    <scope>NUCLEOTIDE SEQUENCE</scope>
    <source>
        <strain evidence="1">MPI-SDFR-AT-0073</strain>
    </source>
</reference>
<dbReference type="GeneID" id="70131890"/>
<evidence type="ECO:0000313" key="2">
    <source>
        <dbReference type="Proteomes" id="UP000758603"/>
    </source>
</evidence>
<protein>
    <submittedName>
        <fullName evidence="1">Uncharacterized protein</fullName>
    </submittedName>
</protein>